<organism evidence="1 2">
    <name type="scientific">Acinetobacter wanghuae</name>
    <dbReference type="NCBI Taxonomy" id="2662362"/>
    <lineage>
        <taxon>Bacteria</taxon>
        <taxon>Pseudomonadati</taxon>
        <taxon>Pseudomonadota</taxon>
        <taxon>Gammaproteobacteria</taxon>
        <taxon>Moraxellales</taxon>
        <taxon>Moraxellaceae</taxon>
        <taxon>Acinetobacter</taxon>
    </lineage>
</organism>
<gene>
    <name evidence="1" type="ORF">GHJ48_06200</name>
</gene>
<reference evidence="1 2" key="1">
    <citation type="submission" date="2019-10" db="EMBL/GenBank/DDBJ databases">
        <authorList>
            <person name="Dong K."/>
        </authorList>
    </citation>
    <scope>NUCLEOTIDE SEQUENCE [LARGE SCALE GENOMIC DNA]</scope>
    <source>
        <strain evidence="2">dk771</strain>
    </source>
</reference>
<dbReference type="Proteomes" id="UP000480556">
    <property type="component" value="Unassembled WGS sequence"/>
</dbReference>
<accession>A0AA90W6A7</accession>
<evidence type="ECO:0000313" key="2">
    <source>
        <dbReference type="Proteomes" id="UP000480556"/>
    </source>
</evidence>
<proteinExistence type="predicted"/>
<evidence type="ECO:0000313" key="1">
    <source>
        <dbReference type="EMBL" id="MQW91990.1"/>
    </source>
</evidence>
<dbReference type="EMBL" id="WITK01000008">
    <property type="protein sequence ID" value="MQW91990.1"/>
    <property type="molecule type" value="Genomic_DNA"/>
</dbReference>
<name>A0AA90W6A7_9GAMM</name>
<comment type="caution">
    <text evidence="1">The sequence shown here is derived from an EMBL/GenBank/DDBJ whole genome shotgun (WGS) entry which is preliminary data.</text>
</comment>
<protein>
    <submittedName>
        <fullName evidence="1">Uncharacterized protein</fullName>
    </submittedName>
</protein>
<sequence length="62" mass="7172">MAKQLEDLLMERSTESQNRILKNAKTILEDTYLTELAEKAKSEKTIKLTLDDLRARGHKNRA</sequence>
<dbReference type="AlphaFoldDB" id="A0AA90W6A7"/>
<dbReference type="RefSeq" id="WP_153389259.1">
    <property type="nucleotide sequence ID" value="NZ_WITK01000008.1"/>
</dbReference>